<sequence length="1048" mass="111522">MLRHPSFLLSHVLGRRHAPGPLVSGEGILHMLVGTEQMRSARSRCRSLTSAGKAAHLPATQQRPRGGVCRPPPGPPPRRPAARPGGPAWQRVRLSPGRPPPGSPGPERPLWPPGCPRGAPSLPRRPPASFPGRLVAGQPRRPCPGSASRPWPAGAPRPVPRRPEAAAAAPGAAARRCARRPGRGRAEAAALTGGIPRRGGGGASGRGQRRKERPDPDPAPPTPTPPTPARRAGSRATPAPAAAPARRCLASAAAVPAAPVRPACLPARRVAGLARLPALGAPPSALALATPRQAGRRARRSLALSARDRGCSAAAAMPKPTQPPPPPPLLLRSASGGGGGSRPGDSELGRQFRDWCLRTYGDSAKTKTVTRSKYQRIAEVLQGGAGAGGGGGGAGGEKGKFQFWVRSKGFRLGNGAREPPAAAAKMGQVVVYVPVKTGTTEIANEGQKISPRMKKQTLKRQADRGGADAGSSIATSKDSEKGADGLSEPEGIALKRVAVVEDFFDIIYSMHVESSAEPGKAPKHAGQKKTYRAIAETYAFLPREAVTRFLMSCTECQKRMHFNSNGVEPKENEPPSSLVSGIIDYNMPLTSTYLKQMKLRVMNSQEQDETSVSSEDFDMSDSTWMSADQHLNSSLSPSQEEGMRSPQNIHSQEDDDSSSESCSGNGSSTLNPSTSSSTQGDAAYPEMNGNGAAVPMDFSASSEDQPINLCDKLAPAHVTPSYQSDGCSADGLRSRAKYGAKSTAESPPYSSGSYDSVKTEVSGCPEDLTVGRAPAADDDDDEHDDHEDNDKMNDSEGMDPERLKAFNMFVRLFVDENLDRMVPISKQPKEKIQAIIESCSRQFPEFQERARKRIRTYLKSCRRMKKNGMEMTRPTPPHLTSAMAENILAAACESETRKAAKRMRLEIYQTSQDEPVALDKQHSRDSAAITHSSYTLPASSFSQDPVYINGSLNYSYRSYGSLGGSLQPASSLQTGNHSNGPTDLSMKSGAPSTPTPATTNSTNRGVPAAQLSPTEISAVRQLIAGYRESAAFLLRSADELENLILQQN</sequence>
<feature type="compositionally biased region" description="Pro residues" evidence="1">
    <location>
        <begin position="70"/>
        <end position="79"/>
    </location>
</feature>
<organism evidence="3 4">
    <name type="scientific">Podarcis muralis</name>
    <name type="common">Wall lizard</name>
    <name type="synonym">Lacerta muralis</name>
    <dbReference type="NCBI Taxonomy" id="64176"/>
    <lineage>
        <taxon>Eukaryota</taxon>
        <taxon>Metazoa</taxon>
        <taxon>Chordata</taxon>
        <taxon>Craniata</taxon>
        <taxon>Vertebrata</taxon>
        <taxon>Euteleostomi</taxon>
        <taxon>Lepidosauria</taxon>
        <taxon>Squamata</taxon>
        <taxon>Bifurcata</taxon>
        <taxon>Unidentata</taxon>
        <taxon>Episquamata</taxon>
        <taxon>Laterata</taxon>
        <taxon>Lacertibaenia</taxon>
        <taxon>Lacertidae</taxon>
        <taxon>Podarcis</taxon>
    </lineage>
</organism>
<feature type="compositionally biased region" description="Pro residues" evidence="1">
    <location>
        <begin position="97"/>
        <end position="115"/>
    </location>
</feature>
<feature type="region of interest" description="Disordered" evidence="1">
    <location>
        <begin position="44"/>
        <end position="242"/>
    </location>
</feature>
<dbReference type="Ensembl" id="ENSPMRT00000010485.1">
    <property type="protein sequence ID" value="ENSPMRP00000009839.1"/>
    <property type="gene ID" value="ENSPMRG00000006582.1"/>
</dbReference>
<dbReference type="InterPro" id="IPR039788">
    <property type="entry name" value="NOL4/NOL4L"/>
</dbReference>
<feature type="region of interest" description="Disordered" evidence="1">
    <location>
        <begin position="630"/>
        <end position="703"/>
    </location>
</feature>
<feature type="compositionally biased region" description="Pro residues" evidence="1">
    <location>
        <begin position="320"/>
        <end position="329"/>
    </location>
</feature>
<reference evidence="3" key="3">
    <citation type="submission" date="2025-09" db="UniProtKB">
        <authorList>
            <consortium name="Ensembl"/>
        </authorList>
    </citation>
    <scope>IDENTIFICATION</scope>
</reference>
<feature type="region of interest" description="Disordered" evidence="1">
    <location>
        <begin position="738"/>
        <end position="800"/>
    </location>
</feature>
<accession>A0A670IDS0</accession>
<feature type="compositionally biased region" description="Low complexity" evidence="1">
    <location>
        <begin position="229"/>
        <end position="242"/>
    </location>
</feature>
<feature type="compositionally biased region" description="Low complexity" evidence="1">
    <location>
        <begin position="659"/>
        <end position="678"/>
    </location>
</feature>
<dbReference type="OMA" id="EFRDWCL"/>
<name>A0A670IDS0_PODMU</name>
<feature type="compositionally biased region" description="Low complexity" evidence="1">
    <location>
        <begin position="82"/>
        <end position="96"/>
    </location>
</feature>
<reference evidence="3" key="2">
    <citation type="submission" date="2025-08" db="UniProtKB">
        <authorList>
            <consortium name="Ensembl"/>
        </authorList>
    </citation>
    <scope>IDENTIFICATION</scope>
</reference>
<evidence type="ECO:0000256" key="1">
    <source>
        <dbReference type="SAM" id="MobiDB-lite"/>
    </source>
</evidence>
<dbReference type="Pfam" id="PF23079">
    <property type="entry name" value="HTH_NOL4_2nd"/>
    <property type="match status" value="1"/>
</dbReference>
<feature type="region of interest" description="Disordered" evidence="1">
    <location>
        <begin position="449"/>
        <end position="487"/>
    </location>
</feature>
<evidence type="ECO:0000313" key="4">
    <source>
        <dbReference type="Proteomes" id="UP000472272"/>
    </source>
</evidence>
<feature type="compositionally biased region" description="Pro residues" evidence="1">
    <location>
        <begin position="217"/>
        <end position="228"/>
    </location>
</feature>
<feature type="compositionally biased region" description="Polar residues" evidence="1">
    <location>
        <begin position="743"/>
        <end position="756"/>
    </location>
</feature>
<feature type="compositionally biased region" description="Low complexity" evidence="1">
    <location>
        <begin position="165"/>
        <end position="175"/>
    </location>
</feature>
<feature type="region of interest" description="Disordered" evidence="1">
    <location>
        <begin position="965"/>
        <end position="1009"/>
    </location>
</feature>
<evidence type="ECO:0000259" key="2">
    <source>
        <dbReference type="Pfam" id="PF23079"/>
    </source>
</evidence>
<dbReference type="InterPro" id="IPR056549">
    <property type="entry name" value="HTH_NOL4"/>
</dbReference>
<gene>
    <name evidence="3" type="primary">NOL4L</name>
</gene>
<reference evidence="3 4" key="1">
    <citation type="journal article" date="2019" name="Proc. Natl. Acad. Sci. U.S.A.">
        <title>Regulatory changes in pterin and carotenoid genes underlie balanced color polymorphisms in the wall lizard.</title>
        <authorList>
            <person name="Andrade P."/>
            <person name="Pinho C."/>
            <person name="Perez I de Lanuza G."/>
            <person name="Afonso S."/>
            <person name="Brejcha J."/>
            <person name="Rubin C.J."/>
            <person name="Wallerman O."/>
            <person name="Pereira P."/>
            <person name="Sabatino S.J."/>
            <person name="Bellati A."/>
            <person name="Pellitteri-Rosa D."/>
            <person name="Bosakova Z."/>
            <person name="Bunikis I."/>
            <person name="Carretero M.A."/>
            <person name="Feiner N."/>
            <person name="Marsik P."/>
            <person name="Pauperio F."/>
            <person name="Salvi D."/>
            <person name="Soler L."/>
            <person name="While G.M."/>
            <person name="Uller T."/>
            <person name="Font E."/>
            <person name="Andersson L."/>
            <person name="Carneiro M."/>
        </authorList>
    </citation>
    <scope>NUCLEOTIDE SEQUENCE</scope>
</reference>
<feature type="region of interest" description="Disordered" evidence="1">
    <location>
        <begin position="307"/>
        <end position="348"/>
    </location>
</feature>
<dbReference type="Proteomes" id="UP000472272">
    <property type="component" value="Chromosome 6"/>
</dbReference>
<feature type="compositionally biased region" description="Gly residues" evidence="1">
    <location>
        <begin position="196"/>
        <end position="205"/>
    </location>
</feature>
<proteinExistence type="predicted"/>
<feature type="compositionally biased region" description="Polar residues" evidence="1">
    <location>
        <begin position="630"/>
        <end position="650"/>
    </location>
</feature>
<dbReference type="AlphaFoldDB" id="A0A670IDS0"/>
<feature type="domain" description="Nucleolar protein 4 helical" evidence="2">
    <location>
        <begin position="801"/>
        <end position="895"/>
    </location>
</feature>
<dbReference type="PANTHER" id="PTHR12449">
    <property type="entry name" value="DEATH DOMAIN-CONTAINING PROTEIN"/>
    <property type="match status" value="1"/>
</dbReference>
<keyword evidence="4" id="KW-1185">Reference proteome</keyword>
<feature type="compositionally biased region" description="Low complexity" evidence="1">
    <location>
        <begin position="990"/>
        <end position="1003"/>
    </location>
</feature>
<feature type="compositionally biased region" description="Basic and acidic residues" evidence="1">
    <location>
        <begin position="786"/>
        <end position="800"/>
    </location>
</feature>
<dbReference type="GeneTree" id="ENSGT00940000157729"/>
<protein>
    <submittedName>
        <fullName evidence="3">Nucleolar protein 4 like</fullName>
    </submittedName>
</protein>
<dbReference type="PANTHER" id="PTHR12449:SF19">
    <property type="entry name" value="NUCLEOLAR PROTEIN 4-LIKE"/>
    <property type="match status" value="1"/>
</dbReference>
<evidence type="ECO:0000313" key="3">
    <source>
        <dbReference type="Ensembl" id="ENSPMRP00000009839.1"/>
    </source>
</evidence>
<feature type="compositionally biased region" description="Acidic residues" evidence="1">
    <location>
        <begin position="776"/>
        <end position="785"/>
    </location>
</feature>
<feature type="compositionally biased region" description="Polar residues" evidence="1">
    <location>
        <begin position="967"/>
        <end position="982"/>
    </location>
</feature>